<dbReference type="AlphaFoldDB" id="A0A1R3L285"/>
<keyword evidence="2" id="KW-1185">Reference proteome</keyword>
<accession>A0A1R3L285</accession>
<protein>
    <submittedName>
        <fullName evidence="1">Large tegument protein</fullName>
    </submittedName>
</protein>
<dbReference type="EMBL" id="AWUE01004185">
    <property type="protein sequence ID" value="OMP13474.1"/>
    <property type="molecule type" value="Genomic_DNA"/>
</dbReference>
<sequence>MAFSDALKTVNVESEGRVSVKKVYGDIYGIVDDVIVIKFTNHSSIGWMVATSTALPSDIAKAKAYVHAMLEAYTAVTHSINNTKPVEPKYKTFINDYSESAFGGMRKVIAGSINNKVAYTAKCFEGKWEFNIVGGLNDDFEWMLAFEEIVKGVNKEVKRLTK</sequence>
<gene>
    <name evidence="1" type="ORF">COLO4_01612</name>
</gene>
<dbReference type="Proteomes" id="UP000187203">
    <property type="component" value="Unassembled WGS sequence"/>
</dbReference>
<evidence type="ECO:0000313" key="2">
    <source>
        <dbReference type="Proteomes" id="UP000187203"/>
    </source>
</evidence>
<name>A0A1R3L285_9ROSI</name>
<proteinExistence type="predicted"/>
<evidence type="ECO:0000313" key="1">
    <source>
        <dbReference type="EMBL" id="OMP13474.1"/>
    </source>
</evidence>
<organism evidence="1 2">
    <name type="scientific">Corchorus olitorius</name>
    <dbReference type="NCBI Taxonomy" id="93759"/>
    <lineage>
        <taxon>Eukaryota</taxon>
        <taxon>Viridiplantae</taxon>
        <taxon>Streptophyta</taxon>
        <taxon>Embryophyta</taxon>
        <taxon>Tracheophyta</taxon>
        <taxon>Spermatophyta</taxon>
        <taxon>Magnoliopsida</taxon>
        <taxon>eudicotyledons</taxon>
        <taxon>Gunneridae</taxon>
        <taxon>Pentapetalae</taxon>
        <taxon>rosids</taxon>
        <taxon>malvids</taxon>
        <taxon>Malvales</taxon>
        <taxon>Malvaceae</taxon>
        <taxon>Grewioideae</taxon>
        <taxon>Apeibeae</taxon>
        <taxon>Corchorus</taxon>
    </lineage>
</organism>
<comment type="caution">
    <text evidence="1">The sequence shown here is derived from an EMBL/GenBank/DDBJ whole genome shotgun (WGS) entry which is preliminary data.</text>
</comment>
<reference evidence="2" key="1">
    <citation type="submission" date="2013-09" db="EMBL/GenBank/DDBJ databases">
        <title>Corchorus olitorius genome sequencing.</title>
        <authorList>
            <person name="Alam M."/>
            <person name="Haque M.S."/>
            <person name="Islam M.S."/>
            <person name="Emdad E.M."/>
            <person name="Islam M.M."/>
            <person name="Ahmed B."/>
            <person name="Halim A."/>
            <person name="Hossen Q.M.M."/>
            <person name="Hossain M.Z."/>
            <person name="Ahmed R."/>
            <person name="Khan M.M."/>
            <person name="Islam R."/>
            <person name="Rashid M.M."/>
            <person name="Khan S.A."/>
            <person name="Rahman M.S."/>
            <person name="Alam M."/>
            <person name="Yahiya A.S."/>
            <person name="Khan M.S."/>
            <person name="Azam M.S."/>
            <person name="Haque T."/>
            <person name="Lashkar M.Z.H."/>
            <person name="Akhand A.I."/>
            <person name="Morshed G."/>
            <person name="Roy S."/>
            <person name="Uddin K.S."/>
            <person name="Rabeya T."/>
            <person name="Hossain A.S."/>
            <person name="Chowdhury A."/>
            <person name="Snigdha A.R."/>
            <person name="Mortoza M.S."/>
            <person name="Matin S.A."/>
            <person name="Hoque S.M.E."/>
            <person name="Islam M.K."/>
            <person name="Roy D.K."/>
            <person name="Haider R."/>
            <person name="Moosa M.M."/>
            <person name="Elias S.M."/>
            <person name="Hasan A.M."/>
            <person name="Jahan S."/>
            <person name="Shafiuddin M."/>
            <person name="Mahmood N."/>
            <person name="Shommy N.S."/>
        </authorList>
    </citation>
    <scope>NUCLEOTIDE SEQUENCE [LARGE SCALE GENOMIC DNA]</scope>
    <source>
        <strain evidence="2">cv. O-4</strain>
    </source>
</reference>